<dbReference type="PIRSF" id="PIRSF038958">
    <property type="entry name" value="PG_synth_SpoVB"/>
    <property type="match status" value="1"/>
</dbReference>
<keyword evidence="2" id="KW-1003">Cell membrane</keyword>
<keyword evidence="3 6" id="KW-0812">Transmembrane</keyword>
<accession>A0ABT9VWP3</accession>
<dbReference type="InterPro" id="IPR050833">
    <property type="entry name" value="Poly_Biosynth_Transport"/>
</dbReference>
<evidence type="ECO:0000256" key="3">
    <source>
        <dbReference type="ARBA" id="ARBA00022692"/>
    </source>
</evidence>
<keyword evidence="8" id="KW-1185">Reference proteome</keyword>
<feature type="transmembrane region" description="Helical" evidence="6">
    <location>
        <begin position="165"/>
        <end position="184"/>
    </location>
</feature>
<name>A0ABT9VWP3_9BACI</name>
<evidence type="ECO:0000256" key="2">
    <source>
        <dbReference type="ARBA" id="ARBA00022475"/>
    </source>
</evidence>
<evidence type="ECO:0000313" key="7">
    <source>
        <dbReference type="EMBL" id="MDQ0165415.1"/>
    </source>
</evidence>
<feature type="transmembrane region" description="Helical" evidence="6">
    <location>
        <begin position="126"/>
        <end position="144"/>
    </location>
</feature>
<gene>
    <name evidence="7" type="ORF">J2S11_001315</name>
</gene>
<feature type="transmembrane region" description="Helical" evidence="6">
    <location>
        <begin position="371"/>
        <end position="391"/>
    </location>
</feature>
<feature type="transmembrane region" description="Helical" evidence="6">
    <location>
        <begin position="294"/>
        <end position="313"/>
    </location>
</feature>
<dbReference type="PANTHER" id="PTHR30250:SF21">
    <property type="entry name" value="LIPID II FLIPPASE MURJ"/>
    <property type="match status" value="1"/>
</dbReference>
<dbReference type="InterPro" id="IPR002797">
    <property type="entry name" value="Polysacc_synth"/>
</dbReference>
<protein>
    <submittedName>
        <fullName evidence="7">O-antigen/teichoic acid export membrane protein</fullName>
    </submittedName>
</protein>
<feature type="transmembrane region" description="Helical" evidence="6">
    <location>
        <begin position="398"/>
        <end position="418"/>
    </location>
</feature>
<dbReference type="Proteomes" id="UP001235840">
    <property type="component" value="Unassembled WGS sequence"/>
</dbReference>
<evidence type="ECO:0000256" key="4">
    <source>
        <dbReference type="ARBA" id="ARBA00022989"/>
    </source>
</evidence>
<evidence type="ECO:0000256" key="5">
    <source>
        <dbReference type="ARBA" id="ARBA00023136"/>
    </source>
</evidence>
<feature type="transmembrane region" description="Helical" evidence="6">
    <location>
        <begin position="494"/>
        <end position="514"/>
    </location>
</feature>
<feature type="transmembrane region" description="Helical" evidence="6">
    <location>
        <begin position="12"/>
        <end position="34"/>
    </location>
</feature>
<evidence type="ECO:0000256" key="6">
    <source>
        <dbReference type="SAM" id="Phobius"/>
    </source>
</evidence>
<feature type="transmembrane region" description="Helical" evidence="6">
    <location>
        <begin position="94"/>
        <end position="114"/>
    </location>
</feature>
<proteinExistence type="predicted"/>
<dbReference type="Pfam" id="PF01943">
    <property type="entry name" value="Polysacc_synt"/>
    <property type="match status" value="1"/>
</dbReference>
<dbReference type="InterPro" id="IPR024923">
    <property type="entry name" value="PG_synth_SpoVB"/>
</dbReference>
<reference evidence="7 8" key="1">
    <citation type="submission" date="2023-07" db="EMBL/GenBank/DDBJ databases">
        <title>Genomic Encyclopedia of Type Strains, Phase IV (KMG-IV): sequencing the most valuable type-strain genomes for metagenomic binning, comparative biology and taxonomic classification.</title>
        <authorList>
            <person name="Goeker M."/>
        </authorList>
    </citation>
    <scope>NUCLEOTIDE SEQUENCE [LARGE SCALE GENOMIC DNA]</scope>
    <source>
        <strain evidence="7 8">DSM 12751</strain>
    </source>
</reference>
<comment type="caution">
    <text evidence="7">The sequence shown here is derived from an EMBL/GenBank/DDBJ whole genome shotgun (WGS) entry which is preliminary data.</text>
</comment>
<dbReference type="EMBL" id="JAUSTY010000004">
    <property type="protein sequence ID" value="MDQ0165415.1"/>
    <property type="molecule type" value="Genomic_DNA"/>
</dbReference>
<dbReference type="RefSeq" id="WP_307392490.1">
    <property type="nucleotide sequence ID" value="NZ_JAUSTY010000004.1"/>
</dbReference>
<feature type="transmembrane region" description="Helical" evidence="6">
    <location>
        <begin position="454"/>
        <end position="474"/>
    </location>
</feature>
<feature type="transmembrane region" description="Helical" evidence="6">
    <location>
        <begin position="244"/>
        <end position="266"/>
    </location>
</feature>
<sequence>MTAKNEPIHTVVRGTMILTLAVLASKILGFIYVVPLEHLIGLEGLTLLNHGYTPYTVLLSLTTLGIPLAVSKYVATHNQLGEYRKGKRLLKRSFYLLLGLGVVMYLLVFWGSPLFAKWLQSPESTWIIRASASALLVVPAMAVLRGYFQGWQSMGPTGVSQVIEQLVRVVFMVLMAYLFVQANYTIVNTVALASLGTLLGAIAALVTLLIYWYKRREGIHKKVLASPSIEDQPLLVEYRDLIRYALPISFVSLAIPLMAFIDLVMYKPILYDLGYSREVVVNWFGILSSTAQKLIMVPVSIATAFSLSILPSLAKQYVQGDKEYITKQTEQSMLLLCYILLPASVGIYVLAEPIYTTLYSDALGVTMLEAYTPTIIALGLYTLTASILQAIGKMKWSMSWLIVALLLKGLGMLLLLPYNAEVGAIHATTIAFTIGLLGNLWGILRTYTLSYKRVLTGLGAISLAALIMGLAVYAGNQFSDRFLPDHLFLKMLELIVLVLLGVAVYFGLTYRIPWVKTLQIGRRKKLKQ</sequence>
<keyword evidence="4 6" id="KW-1133">Transmembrane helix</keyword>
<feature type="transmembrane region" description="Helical" evidence="6">
    <location>
        <begin position="190"/>
        <end position="213"/>
    </location>
</feature>
<organism evidence="7 8">
    <name type="scientific">Caldalkalibacillus horti</name>
    <dbReference type="NCBI Taxonomy" id="77523"/>
    <lineage>
        <taxon>Bacteria</taxon>
        <taxon>Bacillati</taxon>
        <taxon>Bacillota</taxon>
        <taxon>Bacilli</taxon>
        <taxon>Bacillales</taxon>
        <taxon>Bacillaceae</taxon>
        <taxon>Caldalkalibacillus</taxon>
    </lineage>
</organism>
<evidence type="ECO:0000256" key="1">
    <source>
        <dbReference type="ARBA" id="ARBA00004651"/>
    </source>
</evidence>
<dbReference type="PANTHER" id="PTHR30250">
    <property type="entry name" value="PST FAMILY PREDICTED COLANIC ACID TRANSPORTER"/>
    <property type="match status" value="1"/>
</dbReference>
<feature type="transmembrane region" description="Helical" evidence="6">
    <location>
        <begin position="54"/>
        <end position="74"/>
    </location>
</feature>
<feature type="transmembrane region" description="Helical" evidence="6">
    <location>
        <begin position="333"/>
        <end position="351"/>
    </location>
</feature>
<feature type="transmembrane region" description="Helical" evidence="6">
    <location>
        <begin position="424"/>
        <end position="442"/>
    </location>
</feature>
<keyword evidence="5 6" id="KW-0472">Membrane</keyword>
<evidence type="ECO:0000313" key="8">
    <source>
        <dbReference type="Proteomes" id="UP001235840"/>
    </source>
</evidence>
<comment type="subcellular location">
    <subcellularLocation>
        <location evidence="1">Cell membrane</location>
        <topology evidence="1">Multi-pass membrane protein</topology>
    </subcellularLocation>
</comment>
<dbReference type="CDD" id="cd13124">
    <property type="entry name" value="MATE_SpoVB_like"/>
    <property type="match status" value="1"/>
</dbReference>